<name>A0A8T2PT91_9TELE</name>
<evidence type="ECO:0000313" key="3">
    <source>
        <dbReference type="Proteomes" id="UP000824540"/>
    </source>
</evidence>
<evidence type="ECO:0000313" key="2">
    <source>
        <dbReference type="EMBL" id="KAG9354549.1"/>
    </source>
</evidence>
<dbReference type="EMBL" id="JAFBMS010000002">
    <property type="protein sequence ID" value="KAG9354549.1"/>
    <property type="molecule type" value="Genomic_DNA"/>
</dbReference>
<comment type="caution">
    <text evidence="2">The sequence shown here is derived from an EMBL/GenBank/DDBJ whole genome shotgun (WGS) entry which is preliminary data.</text>
</comment>
<protein>
    <submittedName>
        <fullName evidence="2">Uncharacterized protein</fullName>
    </submittedName>
</protein>
<dbReference type="Proteomes" id="UP000824540">
    <property type="component" value="Unassembled WGS sequence"/>
</dbReference>
<feature type="coiled-coil region" evidence="1">
    <location>
        <begin position="6"/>
        <end position="33"/>
    </location>
</feature>
<accession>A0A8T2PT91</accession>
<evidence type="ECO:0000256" key="1">
    <source>
        <dbReference type="SAM" id="Coils"/>
    </source>
</evidence>
<reference evidence="2" key="1">
    <citation type="thesis" date="2021" institute="BYU ScholarsArchive" country="Provo, UT, USA">
        <title>Applications of and Algorithms for Genome Assembly and Genomic Analyses with an Emphasis on Marine Teleosts.</title>
        <authorList>
            <person name="Pickett B.D."/>
        </authorList>
    </citation>
    <scope>NUCLEOTIDE SEQUENCE</scope>
    <source>
        <strain evidence="2">HI-2016</strain>
    </source>
</reference>
<keyword evidence="1" id="KW-0175">Coiled coil</keyword>
<organism evidence="2 3">
    <name type="scientific">Albula glossodonta</name>
    <name type="common">roundjaw bonefish</name>
    <dbReference type="NCBI Taxonomy" id="121402"/>
    <lineage>
        <taxon>Eukaryota</taxon>
        <taxon>Metazoa</taxon>
        <taxon>Chordata</taxon>
        <taxon>Craniata</taxon>
        <taxon>Vertebrata</taxon>
        <taxon>Euteleostomi</taxon>
        <taxon>Actinopterygii</taxon>
        <taxon>Neopterygii</taxon>
        <taxon>Teleostei</taxon>
        <taxon>Albuliformes</taxon>
        <taxon>Albulidae</taxon>
        <taxon>Albula</taxon>
    </lineage>
</organism>
<proteinExistence type="predicted"/>
<gene>
    <name evidence="2" type="ORF">JZ751_001260</name>
</gene>
<dbReference type="AlphaFoldDB" id="A0A8T2PT91"/>
<keyword evidence="3" id="KW-1185">Reference proteome</keyword>
<sequence length="138" mass="15352">MGAYDYEELQSRVSDLEERLRACMQKLGRLRERGASRPAAESEMHTPVHLSVPLHIPDAHLSVPLHIPDAHLSVPLHISNAHLSQTTVNTLLSDSTPNMNKSDIINNIQLVFPAGCQSLTIIHMQLRNTCAYLIISLN</sequence>